<evidence type="ECO:0000313" key="6">
    <source>
        <dbReference type="EMBL" id="MBP1324919.1"/>
    </source>
</evidence>
<evidence type="ECO:0000256" key="4">
    <source>
        <dbReference type="PROSITE-ProRule" id="PRU00335"/>
    </source>
</evidence>
<feature type="DNA-binding region" description="H-T-H motif" evidence="4">
    <location>
        <begin position="27"/>
        <end position="46"/>
    </location>
</feature>
<evidence type="ECO:0000256" key="2">
    <source>
        <dbReference type="ARBA" id="ARBA00023125"/>
    </source>
</evidence>
<keyword evidence="7" id="KW-1185">Reference proteome</keyword>
<dbReference type="Proteomes" id="UP000675163">
    <property type="component" value="Unassembled WGS sequence"/>
</dbReference>
<dbReference type="Pfam" id="PF00440">
    <property type="entry name" value="TetR_N"/>
    <property type="match status" value="1"/>
</dbReference>
<keyword evidence="2 4" id="KW-0238">DNA-binding</keyword>
<evidence type="ECO:0000256" key="3">
    <source>
        <dbReference type="ARBA" id="ARBA00023163"/>
    </source>
</evidence>
<comment type="caution">
    <text evidence="6">The sequence shown here is derived from an EMBL/GenBank/DDBJ whole genome shotgun (WGS) entry which is preliminary data.</text>
</comment>
<dbReference type="SUPFAM" id="SSF46689">
    <property type="entry name" value="Homeodomain-like"/>
    <property type="match status" value="1"/>
</dbReference>
<dbReference type="InterPro" id="IPR001647">
    <property type="entry name" value="HTH_TetR"/>
</dbReference>
<protein>
    <submittedName>
        <fullName evidence="6">AcrR family transcriptional regulator</fullName>
    </submittedName>
</protein>
<dbReference type="InterPro" id="IPR009057">
    <property type="entry name" value="Homeodomain-like_sf"/>
</dbReference>
<keyword evidence="1" id="KW-0805">Transcription regulation</keyword>
<dbReference type="GO" id="GO:0003700">
    <property type="term" value="F:DNA-binding transcription factor activity"/>
    <property type="evidence" value="ECO:0007669"/>
    <property type="project" value="TreeGrafter"/>
</dbReference>
<keyword evidence="3" id="KW-0804">Transcription</keyword>
<reference evidence="6" key="1">
    <citation type="submission" date="2021-02" db="EMBL/GenBank/DDBJ databases">
        <title>Sequencing the genomes of 1000 actinobacteria strains.</title>
        <authorList>
            <person name="Klenk H.-P."/>
        </authorList>
    </citation>
    <scope>NUCLEOTIDE SEQUENCE</scope>
    <source>
        <strain evidence="6">DSM 22850</strain>
    </source>
</reference>
<dbReference type="PANTHER" id="PTHR30055">
    <property type="entry name" value="HTH-TYPE TRANSCRIPTIONAL REGULATOR RUTR"/>
    <property type="match status" value="1"/>
</dbReference>
<dbReference type="Gene3D" id="1.10.357.10">
    <property type="entry name" value="Tetracycline Repressor, domain 2"/>
    <property type="match status" value="1"/>
</dbReference>
<organism evidence="6 7">
    <name type="scientific">Leucobacter exalbidus</name>
    <dbReference type="NCBI Taxonomy" id="662960"/>
    <lineage>
        <taxon>Bacteria</taxon>
        <taxon>Bacillati</taxon>
        <taxon>Actinomycetota</taxon>
        <taxon>Actinomycetes</taxon>
        <taxon>Micrococcales</taxon>
        <taxon>Microbacteriaceae</taxon>
        <taxon>Leucobacter</taxon>
    </lineage>
</organism>
<gene>
    <name evidence="6" type="ORF">JOF28_000151</name>
</gene>
<dbReference type="AlphaFoldDB" id="A0A940PNZ0"/>
<evidence type="ECO:0000256" key="1">
    <source>
        <dbReference type="ARBA" id="ARBA00023015"/>
    </source>
</evidence>
<accession>A0A940PNZ0</accession>
<dbReference type="PRINTS" id="PR00455">
    <property type="entry name" value="HTHTETR"/>
</dbReference>
<evidence type="ECO:0000313" key="7">
    <source>
        <dbReference type="Proteomes" id="UP000675163"/>
    </source>
</evidence>
<dbReference type="EMBL" id="JAFIDA010000001">
    <property type="protein sequence ID" value="MBP1324919.1"/>
    <property type="molecule type" value="Genomic_DNA"/>
</dbReference>
<dbReference type="PROSITE" id="PS50977">
    <property type="entry name" value="HTH_TETR_2"/>
    <property type="match status" value="1"/>
</dbReference>
<dbReference type="PANTHER" id="PTHR30055:SF234">
    <property type="entry name" value="HTH-TYPE TRANSCRIPTIONAL REGULATOR BETI"/>
    <property type="match status" value="1"/>
</dbReference>
<feature type="domain" description="HTH tetR-type" evidence="5">
    <location>
        <begin position="4"/>
        <end position="64"/>
    </location>
</feature>
<dbReference type="InterPro" id="IPR050109">
    <property type="entry name" value="HTH-type_TetR-like_transc_reg"/>
</dbReference>
<dbReference type="RefSeq" id="WP_342452037.1">
    <property type="nucleotide sequence ID" value="NZ_JAFIDA010000001.1"/>
</dbReference>
<name>A0A940PNZ0_9MICO</name>
<sequence length="212" mass="23364">MAAAATKSMIADAAAHEFIARSYAGASLSAIAKRLGLTKGALTYHFRTKEDFATYFLAVSRAATSQADAFSRAEYPDSGSHRLLLYFMLMTHWRTQSLQHAAGMSLFGDKSSPIMGSELLIQEWLRLSQDAFEVCDAQHKLDPHISPLDAAEMLLLTSLGRSLFSRYARNNPPETRPLRFLRMSLAAAGIPDVEAHADEVLTRYAGLLPELE</sequence>
<evidence type="ECO:0000259" key="5">
    <source>
        <dbReference type="PROSITE" id="PS50977"/>
    </source>
</evidence>
<proteinExistence type="predicted"/>
<dbReference type="GO" id="GO:0000976">
    <property type="term" value="F:transcription cis-regulatory region binding"/>
    <property type="evidence" value="ECO:0007669"/>
    <property type="project" value="TreeGrafter"/>
</dbReference>